<name>A0A6J7FK73_9ZZZZ</name>
<feature type="region of interest" description="Disordered" evidence="1">
    <location>
        <begin position="143"/>
        <end position="176"/>
    </location>
</feature>
<sequence length="176" mass="19077">MRESSVFPTPDGPAKINEPPGRFGSLSPARVRRMACESALIAWSCPITRRWSSSSIRSRRAVSSSVNLKTGIPVAMESTSAMSSSSTSVTISRSPAFHVFSRSAFSAMRFFSVSRREAAFSKSWPSIADSFSLRTFAILSSNSRSSGGAVMRRIRKRDPASSIKSIALSGKKRSDT</sequence>
<evidence type="ECO:0000256" key="1">
    <source>
        <dbReference type="SAM" id="MobiDB-lite"/>
    </source>
</evidence>
<feature type="region of interest" description="Disordered" evidence="1">
    <location>
        <begin position="1"/>
        <end position="23"/>
    </location>
</feature>
<evidence type="ECO:0000313" key="3">
    <source>
        <dbReference type="EMBL" id="CAB4895777.1"/>
    </source>
</evidence>
<dbReference type="EMBL" id="CAFBPG010000106">
    <property type="protein sequence ID" value="CAB5017540.1"/>
    <property type="molecule type" value="Genomic_DNA"/>
</dbReference>
<dbReference type="AlphaFoldDB" id="A0A6J7FK73"/>
<gene>
    <name evidence="2" type="ORF">UFOPK2589_00900</name>
    <name evidence="3" type="ORF">UFOPK3558_00410</name>
    <name evidence="4" type="ORF">UFOPK4074_00965</name>
</gene>
<protein>
    <submittedName>
        <fullName evidence="3">Unannotated protein</fullName>
    </submittedName>
</protein>
<accession>A0A6J7FK73</accession>
<evidence type="ECO:0000313" key="2">
    <source>
        <dbReference type="EMBL" id="CAB4702331.1"/>
    </source>
</evidence>
<proteinExistence type="predicted"/>
<dbReference type="EMBL" id="CAEZXT010000058">
    <property type="protein sequence ID" value="CAB4702331.1"/>
    <property type="molecule type" value="Genomic_DNA"/>
</dbReference>
<reference evidence="3" key="1">
    <citation type="submission" date="2020-05" db="EMBL/GenBank/DDBJ databases">
        <authorList>
            <person name="Chiriac C."/>
            <person name="Salcher M."/>
            <person name="Ghai R."/>
            <person name="Kavagutti S V."/>
        </authorList>
    </citation>
    <scope>NUCLEOTIDE SEQUENCE</scope>
</reference>
<organism evidence="3">
    <name type="scientific">freshwater metagenome</name>
    <dbReference type="NCBI Taxonomy" id="449393"/>
    <lineage>
        <taxon>unclassified sequences</taxon>
        <taxon>metagenomes</taxon>
        <taxon>ecological metagenomes</taxon>
    </lineage>
</organism>
<dbReference type="EMBL" id="CAFBMI010000020">
    <property type="protein sequence ID" value="CAB4895777.1"/>
    <property type="molecule type" value="Genomic_DNA"/>
</dbReference>
<evidence type="ECO:0000313" key="4">
    <source>
        <dbReference type="EMBL" id="CAB5017540.1"/>
    </source>
</evidence>